<dbReference type="CDD" id="cd01805">
    <property type="entry name" value="Ubl_Rad23"/>
    <property type="match status" value="1"/>
</dbReference>
<comment type="function">
    <text evidence="1">Multiubiquitin chain receptor involved in modulation of proteasomal degradation. Involved in nucleotide excision repair.</text>
</comment>
<dbReference type="GO" id="GO:0031593">
    <property type="term" value="F:polyubiquitin modification-dependent protein binding"/>
    <property type="evidence" value="ECO:0007669"/>
    <property type="project" value="UniProtKB-UniRule"/>
</dbReference>
<organism evidence="4 5">
    <name type="scientific">Caerostris darwini</name>
    <dbReference type="NCBI Taxonomy" id="1538125"/>
    <lineage>
        <taxon>Eukaryota</taxon>
        <taxon>Metazoa</taxon>
        <taxon>Ecdysozoa</taxon>
        <taxon>Arthropoda</taxon>
        <taxon>Chelicerata</taxon>
        <taxon>Arachnida</taxon>
        <taxon>Araneae</taxon>
        <taxon>Araneomorphae</taxon>
        <taxon>Entelegynae</taxon>
        <taxon>Araneoidea</taxon>
        <taxon>Araneidae</taxon>
        <taxon>Caerostris</taxon>
    </lineage>
</organism>
<dbReference type="GO" id="GO:0006289">
    <property type="term" value="P:nucleotide-excision repair"/>
    <property type="evidence" value="ECO:0007669"/>
    <property type="project" value="UniProtKB-UniRule"/>
</dbReference>
<dbReference type="PRINTS" id="PR01839">
    <property type="entry name" value="RAD23PROTEIN"/>
</dbReference>
<dbReference type="AlphaFoldDB" id="A0AAV4SJL9"/>
<proteinExistence type="inferred from homology"/>
<comment type="caution">
    <text evidence="4">The sequence shown here is derived from an EMBL/GenBank/DDBJ whole genome shotgun (WGS) entry which is preliminary data.</text>
</comment>
<dbReference type="InterPro" id="IPR029071">
    <property type="entry name" value="Ubiquitin-like_domsf"/>
</dbReference>
<dbReference type="InterPro" id="IPR015940">
    <property type="entry name" value="UBA"/>
</dbReference>
<dbReference type="GO" id="GO:0043130">
    <property type="term" value="F:ubiquitin binding"/>
    <property type="evidence" value="ECO:0007669"/>
    <property type="project" value="UniProtKB-UniRule"/>
</dbReference>
<dbReference type="SUPFAM" id="SSF46934">
    <property type="entry name" value="UBA-like"/>
    <property type="match status" value="2"/>
</dbReference>
<keyword evidence="5" id="KW-1185">Reference proteome</keyword>
<dbReference type="SMART" id="SM00213">
    <property type="entry name" value="UBQ"/>
    <property type="match status" value="1"/>
</dbReference>
<dbReference type="Gene3D" id="3.10.20.90">
    <property type="entry name" value="Phosphatidylinositol 3-kinase Catalytic Subunit, Chain A, domain 1"/>
    <property type="match status" value="1"/>
</dbReference>
<keyword evidence="1" id="KW-0227">DNA damage</keyword>
<dbReference type="FunFam" id="1.10.8.10:FF:000002">
    <property type="entry name" value="UV excision repair protein RAD23 homolog"/>
    <property type="match status" value="1"/>
</dbReference>
<keyword evidence="1" id="KW-0963">Cytoplasm</keyword>
<dbReference type="CDD" id="cd14281">
    <property type="entry name" value="UBA2_Rad23_like"/>
    <property type="match status" value="1"/>
</dbReference>
<dbReference type="PANTHER" id="PTHR10621">
    <property type="entry name" value="UV EXCISION REPAIR PROTEIN RAD23"/>
    <property type="match status" value="1"/>
</dbReference>
<keyword evidence="1" id="KW-0539">Nucleus</keyword>
<dbReference type="Proteomes" id="UP001054837">
    <property type="component" value="Unassembled WGS sequence"/>
</dbReference>
<protein>
    <recommendedName>
        <fullName evidence="1">UV excision repair protein RAD23</fullName>
    </recommendedName>
</protein>
<sequence length="320" mass="35634">MLISIKSLHEDLFTVEAEPSHTILHFKENIQKAKGDVYPAKYTKLMFAGKILLDNKRICDYGLEEKKFVILAVKKPKLLPINGEAQDLSQIPFTTRERELILMAEHERLADLIVDLGFSREVVEEALRDNHNNVSRAIEAIVHSISASVNAADGRNYDAAIDFLDQIMQSVSPENSFLPTPERIADIFSEAVTECETIAREQDAMIEANHEAITQNYEELEASGITDPHDIFENFFSNLAPISPEELPGAMYANGMSDLFNEAYNPSGLALAGDLSDSEHAAIERLKELGFAPHKVVEAYFSCGKDENAAAEYLFRQKGG</sequence>
<name>A0AAV4SJL9_9ARAC</name>
<dbReference type="EMBL" id="BPLQ01007838">
    <property type="protein sequence ID" value="GIY32690.1"/>
    <property type="molecule type" value="Genomic_DNA"/>
</dbReference>
<dbReference type="InterPro" id="IPR009060">
    <property type="entry name" value="UBA-like_sf"/>
</dbReference>
<feature type="domain" description="UBA" evidence="2">
    <location>
        <begin position="275"/>
        <end position="317"/>
    </location>
</feature>
<dbReference type="InterPro" id="IPR004806">
    <property type="entry name" value="Rad23"/>
</dbReference>
<reference evidence="4 5" key="1">
    <citation type="submission" date="2021-06" db="EMBL/GenBank/DDBJ databases">
        <title>Caerostris darwini draft genome.</title>
        <authorList>
            <person name="Kono N."/>
            <person name="Arakawa K."/>
        </authorList>
    </citation>
    <scope>NUCLEOTIDE SEQUENCE [LARGE SCALE GENOMIC DNA]</scope>
</reference>
<dbReference type="PROSITE" id="PS50030">
    <property type="entry name" value="UBA"/>
    <property type="match status" value="2"/>
</dbReference>
<evidence type="ECO:0000259" key="2">
    <source>
        <dbReference type="PROSITE" id="PS50030"/>
    </source>
</evidence>
<comment type="similarity">
    <text evidence="1">Belongs to the RAD23 family.</text>
</comment>
<dbReference type="GO" id="GO:0070628">
    <property type="term" value="F:proteasome binding"/>
    <property type="evidence" value="ECO:0007669"/>
    <property type="project" value="TreeGrafter"/>
</dbReference>
<evidence type="ECO:0000256" key="1">
    <source>
        <dbReference type="RuleBase" id="RU367049"/>
    </source>
</evidence>
<dbReference type="PANTHER" id="PTHR10621:SF0">
    <property type="entry name" value="UV EXCISION REPAIR PROTEIN RAD23"/>
    <property type="match status" value="1"/>
</dbReference>
<comment type="subcellular location">
    <subcellularLocation>
        <location evidence="1">Nucleus</location>
    </subcellularLocation>
    <subcellularLocation>
        <location evidence="1">Cytoplasm</location>
    </subcellularLocation>
</comment>
<keyword evidence="1" id="KW-0234">DNA repair</keyword>
<dbReference type="Pfam" id="PF00627">
    <property type="entry name" value="UBA"/>
    <property type="match status" value="2"/>
</dbReference>
<dbReference type="GO" id="GO:0043161">
    <property type="term" value="P:proteasome-mediated ubiquitin-dependent protein catabolic process"/>
    <property type="evidence" value="ECO:0007669"/>
    <property type="project" value="UniProtKB-UniRule"/>
</dbReference>
<dbReference type="Pfam" id="PF00240">
    <property type="entry name" value="ubiquitin"/>
    <property type="match status" value="1"/>
</dbReference>
<gene>
    <name evidence="4" type="primary">AVEN_35571_1</name>
    <name evidence="4" type="ORF">CDAR_553341</name>
</gene>
<dbReference type="PROSITE" id="PS50053">
    <property type="entry name" value="UBIQUITIN_2"/>
    <property type="match status" value="1"/>
</dbReference>
<evidence type="ECO:0000259" key="3">
    <source>
        <dbReference type="PROSITE" id="PS50053"/>
    </source>
</evidence>
<dbReference type="SMART" id="SM00165">
    <property type="entry name" value="UBA"/>
    <property type="match status" value="2"/>
</dbReference>
<dbReference type="Gene3D" id="1.10.8.10">
    <property type="entry name" value="DNA helicase RuvA subunit, C-terminal domain"/>
    <property type="match status" value="2"/>
</dbReference>
<evidence type="ECO:0000313" key="4">
    <source>
        <dbReference type="EMBL" id="GIY32690.1"/>
    </source>
</evidence>
<evidence type="ECO:0000313" key="5">
    <source>
        <dbReference type="Proteomes" id="UP001054837"/>
    </source>
</evidence>
<dbReference type="GO" id="GO:0003684">
    <property type="term" value="F:damaged DNA binding"/>
    <property type="evidence" value="ECO:0007669"/>
    <property type="project" value="UniProtKB-UniRule"/>
</dbReference>
<accession>A0AAV4SJL9</accession>
<dbReference type="SUPFAM" id="SSF54236">
    <property type="entry name" value="Ubiquitin-like"/>
    <property type="match status" value="1"/>
</dbReference>
<dbReference type="InterPro" id="IPR000626">
    <property type="entry name" value="Ubiquitin-like_dom"/>
</dbReference>
<feature type="domain" description="UBA" evidence="2">
    <location>
        <begin position="104"/>
        <end position="144"/>
    </location>
</feature>
<dbReference type="GO" id="GO:0005829">
    <property type="term" value="C:cytosol"/>
    <property type="evidence" value="ECO:0007669"/>
    <property type="project" value="TreeGrafter"/>
</dbReference>
<feature type="domain" description="Ubiquitin-like" evidence="3">
    <location>
        <begin position="1"/>
        <end position="76"/>
    </location>
</feature>
<dbReference type="GO" id="GO:0005654">
    <property type="term" value="C:nucleoplasm"/>
    <property type="evidence" value="ECO:0007669"/>
    <property type="project" value="TreeGrafter"/>
</dbReference>